<gene>
    <name evidence="1" type="ORF">BpHYR1_003072</name>
</gene>
<name>A0A3M7SEG8_BRAPC</name>
<proteinExistence type="predicted"/>
<evidence type="ECO:0000313" key="2">
    <source>
        <dbReference type="Proteomes" id="UP000276133"/>
    </source>
</evidence>
<dbReference type="EMBL" id="REGN01001518">
    <property type="protein sequence ID" value="RNA34176.1"/>
    <property type="molecule type" value="Genomic_DNA"/>
</dbReference>
<protein>
    <submittedName>
        <fullName evidence="1">Uncharacterized protein</fullName>
    </submittedName>
</protein>
<evidence type="ECO:0000313" key="1">
    <source>
        <dbReference type="EMBL" id="RNA34176.1"/>
    </source>
</evidence>
<dbReference type="Proteomes" id="UP000276133">
    <property type="component" value="Unassembled WGS sequence"/>
</dbReference>
<sequence length="67" mass="7911">MCQGEYRNLIDLDSNYFFQNSEEKKMDEFLSFKRVKYVRAENKVLSSTVKPVAELISTTLLRFIVNI</sequence>
<comment type="caution">
    <text evidence="1">The sequence shown here is derived from an EMBL/GenBank/DDBJ whole genome shotgun (WGS) entry which is preliminary data.</text>
</comment>
<dbReference type="AlphaFoldDB" id="A0A3M7SEG8"/>
<keyword evidence="2" id="KW-1185">Reference proteome</keyword>
<reference evidence="1 2" key="1">
    <citation type="journal article" date="2018" name="Sci. Rep.">
        <title>Genomic signatures of local adaptation to the degree of environmental predictability in rotifers.</title>
        <authorList>
            <person name="Franch-Gras L."/>
            <person name="Hahn C."/>
            <person name="Garcia-Roger E.M."/>
            <person name="Carmona M.J."/>
            <person name="Serra M."/>
            <person name="Gomez A."/>
        </authorList>
    </citation>
    <scope>NUCLEOTIDE SEQUENCE [LARGE SCALE GENOMIC DNA]</scope>
    <source>
        <strain evidence="1">HYR1</strain>
    </source>
</reference>
<organism evidence="1 2">
    <name type="scientific">Brachionus plicatilis</name>
    <name type="common">Marine rotifer</name>
    <name type="synonym">Brachionus muelleri</name>
    <dbReference type="NCBI Taxonomy" id="10195"/>
    <lineage>
        <taxon>Eukaryota</taxon>
        <taxon>Metazoa</taxon>
        <taxon>Spiralia</taxon>
        <taxon>Gnathifera</taxon>
        <taxon>Rotifera</taxon>
        <taxon>Eurotatoria</taxon>
        <taxon>Monogononta</taxon>
        <taxon>Pseudotrocha</taxon>
        <taxon>Ploima</taxon>
        <taxon>Brachionidae</taxon>
        <taxon>Brachionus</taxon>
    </lineage>
</organism>
<accession>A0A3M7SEG8</accession>